<proteinExistence type="predicted"/>
<comment type="subcellular location">
    <subcellularLocation>
        <location evidence="1">Virion</location>
    </subcellularLocation>
</comment>
<dbReference type="EMBL" id="JAVIJP010000018">
    <property type="protein sequence ID" value="KAL3638896.1"/>
    <property type="molecule type" value="Genomic_DNA"/>
</dbReference>
<dbReference type="Pfam" id="PF03216">
    <property type="entry name" value="Rhabdo_ncap_2"/>
    <property type="match status" value="1"/>
</dbReference>
<gene>
    <name evidence="2" type="ORF">CASFOL_016803</name>
</gene>
<protein>
    <recommendedName>
        <fullName evidence="4">Nucleocapsid protein</fullName>
    </recommendedName>
</protein>
<accession>A0ABD3DBC7</accession>
<organism evidence="2 3">
    <name type="scientific">Castilleja foliolosa</name>
    <dbReference type="NCBI Taxonomy" id="1961234"/>
    <lineage>
        <taxon>Eukaryota</taxon>
        <taxon>Viridiplantae</taxon>
        <taxon>Streptophyta</taxon>
        <taxon>Embryophyta</taxon>
        <taxon>Tracheophyta</taxon>
        <taxon>Spermatophyta</taxon>
        <taxon>Magnoliopsida</taxon>
        <taxon>eudicotyledons</taxon>
        <taxon>Gunneridae</taxon>
        <taxon>Pentapetalae</taxon>
        <taxon>asterids</taxon>
        <taxon>lamiids</taxon>
        <taxon>Lamiales</taxon>
        <taxon>Orobanchaceae</taxon>
        <taxon>Pedicularideae</taxon>
        <taxon>Castillejinae</taxon>
        <taxon>Castilleja</taxon>
    </lineage>
</organism>
<dbReference type="InterPro" id="IPR004902">
    <property type="entry name" value="Rhabdo_ncap_2"/>
</dbReference>
<reference evidence="3" key="1">
    <citation type="journal article" date="2024" name="IScience">
        <title>Strigolactones Initiate the Formation of Haustorium-like Structures in Castilleja.</title>
        <authorList>
            <person name="Buerger M."/>
            <person name="Peterson D."/>
            <person name="Chory J."/>
        </authorList>
    </citation>
    <scope>NUCLEOTIDE SEQUENCE [LARGE SCALE GENOMIC DNA]</scope>
</reference>
<dbReference type="AlphaFoldDB" id="A0ABD3DBC7"/>
<sequence>MEAKKKYAELDNIELLTGNAPKTWSDDELKKIKVHKISRLTINEILTKGQWFINQVNSMTSTATVADVCLELALHIGCMGSTQWSPLLHLLEKDVGFDLGWESPKVTGTSHQVTGDLFQRMTKTSMDEMDANAICYLAAYCLRLYGKTEQAWTGKLALAKTNYQSWYKHESSVMQLFSPSEDQARKLRLAFNRKPVLGSTWVLTVAYNENRGNSLSKNHLGMLTYLACQMFSYTGMHAYSFIMQIHAKSGIEFAPLLKQLNCQATRRAVIEAENIINKFELIEGKEGRTTYFRYARFFDSGYFLSLQTSNCTFLAYVTAKTLQMLTPQSEGSNPLDVYALKNVGPAWRARMDKAAANLYKYILTEGKQHS</sequence>
<comment type="caution">
    <text evidence="2">The sequence shown here is derived from an EMBL/GenBank/DDBJ whole genome shotgun (WGS) entry which is preliminary data.</text>
</comment>
<keyword evidence="3" id="KW-1185">Reference proteome</keyword>
<name>A0ABD3DBC7_9LAMI</name>
<evidence type="ECO:0008006" key="4">
    <source>
        <dbReference type="Google" id="ProtNLM"/>
    </source>
</evidence>
<evidence type="ECO:0000313" key="2">
    <source>
        <dbReference type="EMBL" id="KAL3638896.1"/>
    </source>
</evidence>
<evidence type="ECO:0000313" key="3">
    <source>
        <dbReference type="Proteomes" id="UP001632038"/>
    </source>
</evidence>
<dbReference type="Proteomes" id="UP001632038">
    <property type="component" value="Unassembled WGS sequence"/>
</dbReference>
<evidence type="ECO:0000256" key="1">
    <source>
        <dbReference type="ARBA" id="ARBA00004328"/>
    </source>
</evidence>